<proteinExistence type="predicted"/>
<evidence type="ECO:0000313" key="1">
    <source>
        <dbReference type="EMBL" id="MBB2886715.1"/>
    </source>
</evidence>
<gene>
    <name evidence="1" type="ORF">FHR69_002581</name>
</gene>
<protein>
    <submittedName>
        <fullName evidence="1">Uncharacterized protein</fullName>
    </submittedName>
</protein>
<sequence>MTTPPIDESTEELEQLLARQHSSSGLSELTTLELPKQEAQQTDVVPVAPTVILWRSLMLKQ</sequence>
<comment type="caution">
    <text evidence="1">The sequence shown here is derived from an EMBL/GenBank/DDBJ whole genome shotgun (WGS) entry which is preliminary data.</text>
</comment>
<keyword evidence="2" id="KW-1185">Reference proteome</keyword>
<organism evidence="1 2">
    <name type="scientific">Pseudomonas umsongensis</name>
    <dbReference type="NCBI Taxonomy" id="198618"/>
    <lineage>
        <taxon>Bacteria</taxon>
        <taxon>Pseudomonadati</taxon>
        <taxon>Pseudomonadota</taxon>
        <taxon>Gammaproteobacteria</taxon>
        <taxon>Pseudomonadales</taxon>
        <taxon>Pseudomonadaceae</taxon>
        <taxon>Pseudomonas</taxon>
    </lineage>
</organism>
<name>A0ACC5MDP7_9PSED</name>
<dbReference type="EMBL" id="JACHVR010000001">
    <property type="protein sequence ID" value="MBB2886715.1"/>
    <property type="molecule type" value="Genomic_DNA"/>
</dbReference>
<accession>A0ACC5MDP7</accession>
<evidence type="ECO:0000313" key="2">
    <source>
        <dbReference type="Proteomes" id="UP000589818"/>
    </source>
</evidence>
<dbReference type="Proteomes" id="UP000589818">
    <property type="component" value="Unassembled WGS sequence"/>
</dbReference>
<reference evidence="1" key="1">
    <citation type="submission" date="2020-08" db="EMBL/GenBank/DDBJ databases">
        <title>Plant associated metagenomes--Microbial community diversity and host control of community assembly across model and emerging plant ecological genomics systems.</title>
        <authorList>
            <person name="Dangl J."/>
        </authorList>
    </citation>
    <scope>NUCLEOTIDE SEQUENCE</scope>
    <source>
        <strain evidence="1">KD5</strain>
    </source>
</reference>